<feature type="transmembrane region" description="Helical" evidence="2">
    <location>
        <begin position="204"/>
        <end position="225"/>
    </location>
</feature>
<feature type="domain" description="Pyrroline-5-carboxylate reductase catalytic N-terminal" evidence="3">
    <location>
        <begin position="2"/>
        <end position="105"/>
    </location>
</feature>
<dbReference type="InterPro" id="IPR028939">
    <property type="entry name" value="P5C_Rdtase_cat_N"/>
</dbReference>
<evidence type="ECO:0000256" key="1">
    <source>
        <dbReference type="ARBA" id="ARBA00023002"/>
    </source>
</evidence>
<dbReference type="Proteomes" id="UP001519332">
    <property type="component" value="Unassembled WGS sequence"/>
</dbReference>
<keyword evidence="2" id="KW-1133">Transmembrane helix</keyword>
<name>A0ABS4TU26_9PSEU</name>
<dbReference type="RefSeq" id="WP_209644991.1">
    <property type="nucleotide sequence ID" value="NZ_JAGINW010000001.1"/>
</dbReference>
<keyword evidence="5" id="KW-1185">Reference proteome</keyword>
<evidence type="ECO:0000256" key="2">
    <source>
        <dbReference type="SAM" id="Phobius"/>
    </source>
</evidence>
<protein>
    <submittedName>
        <fullName evidence="4">Dinucleotide-binding enzyme</fullName>
    </submittedName>
</protein>
<keyword evidence="1" id="KW-0560">Oxidoreductase</keyword>
<dbReference type="InterPro" id="IPR036291">
    <property type="entry name" value="NAD(P)-bd_dom_sf"/>
</dbReference>
<proteinExistence type="predicted"/>
<reference evidence="4 5" key="1">
    <citation type="submission" date="2021-03" db="EMBL/GenBank/DDBJ databases">
        <title>Sequencing the genomes of 1000 actinobacteria strains.</title>
        <authorList>
            <person name="Klenk H.-P."/>
        </authorList>
    </citation>
    <scope>NUCLEOTIDE SEQUENCE [LARGE SCALE GENOMIC DNA]</scope>
    <source>
        <strain evidence="4 5">DSM 46670</strain>
    </source>
</reference>
<dbReference type="Gene3D" id="3.40.50.720">
    <property type="entry name" value="NAD(P)-binding Rossmann-like Domain"/>
    <property type="match status" value="1"/>
</dbReference>
<dbReference type="PANTHER" id="PTHR14239">
    <property type="entry name" value="DUDULIN-RELATED"/>
    <property type="match status" value="1"/>
</dbReference>
<dbReference type="EMBL" id="JAGINW010000001">
    <property type="protein sequence ID" value="MBP2327897.1"/>
    <property type="molecule type" value="Genomic_DNA"/>
</dbReference>
<evidence type="ECO:0000313" key="4">
    <source>
        <dbReference type="EMBL" id="MBP2327897.1"/>
    </source>
</evidence>
<comment type="caution">
    <text evidence="4">The sequence shown here is derived from an EMBL/GenBank/DDBJ whole genome shotgun (WGS) entry which is preliminary data.</text>
</comment>
<sequence length="229" mass="24380">MKIAVLGTGMAGRGFADRLTELGHDVVIGTRDVQQTLARTEPDALGHPPYAVWQQTSPEVRLVPFPKAGAHAELIVNATAGASSLAALDATGAANLAGKVIVDIALPLDLSQGMPPTLTVANTDSLGEQIQRTFPAARVVKTLNTVFFEVMIEPKRVPGEHNIFLAGDDTDAKNTAKSLLHGFGWPMDAIIDLGGIRAARGVEMYMPLYFTLSAVLGTFHFNIAVTPRR</sequence>
<organism evidence="4 5">
    <name type="scientific">Kibdelosporangium banguiense</name>
    <dbReference type="NCBI Taxonomy" id="1365924"/>
    <lineage>
        <taxon>Bacteria</taxon>
        <taxon>Bacillati</taxon>
        <taxon>Actinomycetota</taxon>
        <taxon>Actinomycetes</taxon>
        <taxon>Pseudonocardiales</taxon>
        <taxon>Pseudonocardiaceae</taxon>
        <taxon>Kibdelosporangium</taxon>
    </lineage>
</organism>
<evidence type="ECO:0000259" key="3">
    <source>
        <dbReference type="Pfam" id="PF03807"/>
    </source>
</evidence>
<dbReference type="InterPro" id="IPR051267">
    <property type="entry name" value="STEAP_metalloreductase"/>
</dbReference>
<evidence type="ECO:0000313" key="5">
    <source>
        <dbReference type="Proteomes" id="UP001519332"/>
    </source>
</evidence>
<dbReference type="Pfam" id="PF03807">
    <property type="entry name" value="F420_oxidored"/>
    <property type="match status" value="1"/>
</dbReference>
<accession>A0ABS4TU26</accession>
<keyword evidence="2" id="KW-0472">Membrane</keyword>
<gene>
    <name evidence="4" type="ORF">JOF56_008282</name>
</gene>
<dbReference type="SUPFAM" id="SSF51735">
    <property type="entry name" value="NAD(P)-binding Rossmann-fold domains"/>
    <property type="match status" value="1"/>
</dbReference>
<keyword evidence="2" id="KW-0812">Transmembrane</keyword>